<evidence type="ECO:0000259" key="11">
    <source>
        <dbReference type="Pfam" id="PF00361"/>
    </source>
</evidence>
<keyword evidence="10" id="KW-0830">Ubiquinone</keyword>
<geneLocation type="mitochondrion" evidence="13"/>
<keyword evidence="10" id="KW-0520">NAD</keyword>
<dbReference type="InterPro" id="IPR001516">
    <property type="entry name" value="Proton_antipo_N"/>
</dbReference>
<keyword evidence="10" id="KW-0813">Transport</keyword>
<evidence type="ECO:0000259" key="12">
    <source>
        <dbReference type="Pfam" id="PF00662"/>
    </source>
</evidence>
<comment type="subcellular location">
    <subcellularLocation>
        <location evidence="2">Membrane</location>
        <topology evidence="2">Multi-pass membrane protein</topology>
    </subcellularLocation>
</comment>
<reference evidence="13" key="2">
    <citation type="journal article" date="2018" name="Zootaxa">
        <title>Two new genera of hard ticks, Robertsicus n. gen. and Archaeocroton n. gen., and the solution to the mystery of Hoogstraal's and Kaufman's "primitive" tick from the Carpathian Mountains.</title>
        <authorList>
            <person name="Barker S.C."/>
            <person name="Burger T.D."/>
        </authorList>
    </citation>
    <scope>NUCLEOTIDE SEQUENCE</scope>
</reference>
<feature type="domain" description="NADH:quinone oxidoreductase/Mrp antiporter transmembrane" evidence="11">
    <location>
        <begin position="104"/>
        <end position="373"/>
    </location>
</feature>
<feature type="transmembrane region" description="Helical" evidence="10">
    <location>
        <begin position="486"/>
        <end position="510"/>
    </location>
</feature>
<accession>H9M781</accession>
<feature type="transmembrane region" description="Helical" evidence="10">
    <location>
        <begin position="46"/>
        <end position="70"/>
    </location>
</feature>
<comment type="function">
    <text evidence="10">Core subunit of the mitochondrial membrane respiratory chain NADH dehydrogenase (Complex I) which catalyzes electron transfer from NADH through the respiratory chain, using ubiquinone as an electron acceptor. Essential for the catalytic activity and assembly of complex I.</text>
</comment>
<organism evidence="13">
    <name type="scientific">Archaeocroton sphenodonti</name>
    <name type="common">tuatara tick</name>
    <dbReference type="NCBI Taxonomy" id="2599316"/>
    <lineage>
        <taxon>Eukaryota</taxon>
        <taxon>Metazoa</taxon>
        <taxon>Ecdysozoa</taxon>
        <taxon>Arthropoda</taxon>
        <taxon>Chelicerata</taxon>
        <taxon>Arachnida</taxon>
        <taxon>Acari</taxon>
        <taxon>Parasitiformes</taxon>
        <taxon>Ixodida</taxon>
        <taxon>Ixodoidea</taxon>
        <taxon>Ixodidae</taxon>
        <taxon>Archaeocroton</taxon>
    </lineage>
</organism>
<feature type="transmembrane region" description="Helical" evidence="10">
    <location>
        <begin position="531"/>
        <end position="554"/>
    </location>
</feature>
<dbReference type="PRINTS" id="PR01434">
    <property type="entry name" value="NADHDHGNASE5"/>
</dbReference>
<keyword evidence="7 10" id="KW-1133">Transmembrane helix</keyword>
<feature type="transmembrane region" description="Helical" evidence="10">
    <location>
        <begin position="207"/>
        <end position="225"/>
    </location>
</feature>
<evidence type="ECO:0000256" key="8">
    <source>
        <dbReference type="ARBA" id="ARBA00023136"/>
    </source>
</evidence>
<dbReference type="InterPro" id="IPR001750">
    <property type="entry name" value="ND/Mrp_TM"/>
</dbReference>
<dbReference type="GO" id="GO:0042773">
    <property type="term" value="P:ATP synthesis coupled electron transport"/>
    <property type="evidence" value="ECO:0007669"/>
    <property type="project" value="InterPro"/>
</dbReference>
<dbReference type="Pfam" id="PF00361">
    <property type="entry name" value="Proton_antipo_M"/>
    <property type="match status" value="1"/>
</dbReference>
<evidence type="ECO:0000256" key="3">
    <source>
        <dbReference type="ARBA" id="ARBA00012944"/>
    </source>
</evidence>
<protein>
    <recommendedName>
        <fullName evidence="4 10">NADH-ubiquinone oxidoreductase chain 5</fullName>
        <ecNumber evidence="3 10">7.1.1.2</ecNumber>
    </recommendedName>
</protein>
<dbReference type="EMBL" id="JN863731">
    <property type="protein sequence ID" value="AET63098.1"/>
    <property type="molecule type" value="Genomic_DNA"/>
</dbReference>
<feature type="transmembrane region" description="Helical" evidence="10">
    <location>
        <begin position="371"/>
        <end position="392"/>
    </location>
</feature>
<dbReference type="PANTHER" id="PTHR42829">
    <property type="entry name" value="NADH-UBIQUINONE OXIDOREDUCTASE CHAIN 5"/>
    <property type="match status" value="1"/>
</dbReference>
<comment type="catalytic activity">
    <reaction evidence="9 10">
        <text>a ubiquinone + NADH + 5 H(+)(in) = a ubiquinol + NAD(+) + 4 H(+)(out)</text>
        <dbReference type="Rhea" id="RHEA:29091"/>
        <dbReference type="Rhea" id="RHEA-COMP:9565"/>
        <dbReference type="Rhea" id="RHEA-COMP:9566"/>
        <dbReference type="ChEBI" id="CHEBI:15378"/>
        <dbReference type="ChEBI" id="CHEBI:16389"/>
        <dbReference type="ChEBI" id="CHEBI:17976"/>
        <dbReference type="ChEBI" id="CHEBI:57540"/>
        <dbReference type="ChEBI" id="CHEBI:57945"/>
        <dbReference type="EC" id="7.1.1.2"/>
    </reaction>
</comment>
<dbReference type="Pfam" id="PF00662">
    <property type="entry name" value="Proton_antipo_N"/>
    <property type="match status" value="1"/>
</dbReference>
<keyword evidence="6" id="KW-0249">Electron transport</keyword>
<feature type="domain" description="NADH-Ubiquinone oxidoreductase (complex I) chain 5 N-terminal" evidence="12">
    <location>
        <begin position="39"/>
        <end position="85"/>
    </location>
</feature>
<evidence type="ECO:0000256" key="1">
    <source>
        <dbReference type="ARBA" id="ARBA00003257"/>
    </source>
</evidence>
<dbReference type="EC" id="7.1.1.2" evidence="3 10"/>
<feature type="transmembrane region" description="Helical" evidence="10">
    <location>
        <begin position="108"/>
        <end position="127"/>
    </location>
</feature>
<dbReference type="AlphaFoldDB" id="H9M781"/>
<feature type="transmembrane region" description="Helical" evidence="10">
    <location>
        <begin position="237"/>
        <end position="255"/>
    </location>
</feature>
<feature type="transmembrane region" description="Helical" evidence="10">
    <location>
        <begin position="412"/>
        <end position="434"/>
    </location>
</feature>
<dbReference type="GO" id="GO:0016020">
    <property type="term" value="C:membrane"/>
    <property type="evidence" value="ECO:0007669"/>
    <property type="project" value="UniProtKB-SubCell"/>
</dbReference>
<evidence type="ECO:0000256" key="4">
    <source>
        <dbReference type="ARBA" id="ARBA00021096"/>
    </source>
</evidence>
<evidence type="ECO:0000256" key="10">
    <source>
        <dbReference type="RuleBase" id="RU003404"/>
    </source>
</evidence>
<dbReference type="InterPro" id="IPR003945">
    <property type="entry name" value="NU5C-like"/>
</dbReference>
<evidence type="ECO:0000256" key="7">
    <source>
        <dbReference type="ARBA" id="ARBA00022989"/>
    </source>
</evidence>
<comment type="similarity">
    <text evidence="10">Belongs to the complex I subunit 5 family.</text>
</comment>
<evidence type="ECO:0000256" key="6">
    <source>
        <dbReference type="ARBA" id="ARBA00022982"/>
    </source>
</evidence>
<feature type="transmembrane region" description="Helical" evidence="10">
    <location>
        <begin position="82"/>
        <end position="101"/>
    </location>
</feature>
<dbReference type="GO" id="GO:0008137">
    <property type="term" value="F:NADH dehydrogenase (ubiquinone) activity"/>
    <property type="evidence" value="ECO:0007669"/>
    <property type="project" value="UniProtKB-EC"/>
</dbReference>
<dbReference type="GeneID" id="12354262"/>
<keyword evidence="10 13" id="KW-0496">Mitochondrion</keyword>
<keyword evidence="8 10" id="KW-0472">Membrane</keyword>
<dbReference type="CTD" id="4540"/>
<keyword evidence="5 10" id="KW-0812">Transmembrane</keyword>
<comment type="function">
    <text evidence="1">Core subunit of the mitochondrial membrane respiratory chain NADH dehydrogenase (Complex I) that is believed to belong to the minimal assembly required for catalysis. Complex I functions in the transfer of electrons from NADH to the respiratory chain. The immediate electron acceptor for the enzyme is believed to be ubiquinone.</text>
</comment>
<feature type="transmembrane region" description="Helical" evidence="10">
    <location>
        <begin position="261"/>
        <end position="280"/>
    </location>
</feature>
<dbReference type="GO" id="GO:0015990">
    <property type="term" value="P:electron transport coupled proton transport"/>
    <property type="evidence" value="ECO:0007669"/>
    <property type="project" value="TreeGrafter"/>
</dbReference>
<evidence type="ECO:0000256" key="2">
    <source>
        <dbReference type="ARBA" id="ARBA00004141"/>
    </source>
</evidence>
<gene>
    <name evidence="13" type="primary">ND5</name>
</gene>
<reference evidence="13" key="1">
    <citation type="journal article" date="2012" name="Mol. Phylogenet. Evol.">
        <title>Phylogenetic analysis of ticks (Acari: Ixodida) using mitochondrial genomes and nuclear rRNA genes indicates that the genus Amblyomma is polyphyletic.</title>
        <authorList>
            <person name="Burger T.D."/>
            <person name="Shao R."/>
            <person name="Beati L."/>
            <person name="Miller H."/>
            <person name="Barker S.C."/>
        </authorList>
    </citation>
    <scope>NUCLEOTIDE SEQUENCE</scope>
</reference>
<evidence type="ECO:0000313" key="13">
    <source>
        <dbReference type="EMBL" id="AET63098.1"/>
    </source>
</evidence>
<sequence>MFIKWGILLMLMSLMSFYSFFLSVSQKNLMIIEYFFSSLMNIDFKLYFLLDWISNLFIAIVLLISSLVIFYSDSYMGSDPNKYMFCWVVLLFVLSMILLILMPNMFMIILGWDGLGLVSYCLVIFYQSVKSYNSGMMTIISNRVGDVMMIMALIFFFNFGTFDILSNSNLEKICGIFLIVAGMTKSAQIPFSAWLPAAMAAPTPVSSLVHSSTLVTAGVYILIRFNYLFKMNEYSGLLLKVSLMTLVMAGISAFVEVDLKKIIAFSTLSQLSMMMISLSMGMTEIAFFHLIMHAIFKSMLFLSAGLMIHSLKGIQDVRMLSNFFSCSPLIISCMMISMLSLMGFPFIGGFYSKDLIVEFFFFKSKNLISSLMFIIGLFFTFLYCMRMVYLIGLKGIYSLNFFKMHFDKKMSFPIYILTMFLLIFGNFLFWLILLEYKIMFISKMSKLFSLFLLALMLYFSIFVFMIKKPKIFFPWSKFDFFYTMWNMSNLTSLFFLKKTSFFLQISMYDWKWMEMMGPIGLKKNFSNHSLISYWLNSQNMSNILLLTIIMMVTLI</sequence>
<feature type="transmembrane region" description="Helical" evidence="10">
    <location>
        <begin position="329"/>
        <end position="351"/>
    </location>
</feature>
<dbReference type="GO" id="GO:0003954">
    <property type="term" value="F:NADH dehydrogenase activity"/>
    <property type="evidence" value="ECO:0007669"/>
    <property type="project" value="TreeGrafter"/>
</dbReference>
<dbReference type="RefSeq" id="YP_006234058.1">
    <property type="nucleotide sequence ID" value="NC_017745.1"/>
</dbReference>
<feature type="transmembrane region" description="Helical" evidence="10">
    <location>
        <begin position="287"/>
        <end position="309"/>
    </location>
</feature>
<evidence type="ECO:0000256" key="5">
    <source>
        <dbReference type="ARBA" id="ARBA00022692"/>
    </source>
</evidence>
<evidence type="ECO:0000256" key="9">
    <source>
        <dbReference type="ARBA" id="ARBA00049551"/>
    </source>
</evidence>
<feature type="transmembrane region" description="Helical" evidence="10">
    <location>
        <begin position="6"/>
        <end position="25"/>
    </location>
</feature>
<proteinExistence type="inferred from homology"/>
<feature type="transmembrane region" description="Helical" evidence="10">
    <location>
        <begin position="446"/>
        <end position="466"/>
    </location>
</feature>
<name>H9M781_9ACAR</name>
<feature type="transmembrane region" description="Helical" evidence="10">
    <location>
        <begin position="147"/>
        <end position="166"/>
    </location>
</feature>
<dbReference type="PANTHER" id="PTHR42829:SF2">
    <property type="entry name" value="NADH-UBIQUINONE OXIDOREDUCTASE CHAIN 5"/>
    <property type="match status" value="1"/>
</dbReference>